<evidence type="ECO:0000256" key="1">
    <source>
        <dbReference type="SAM" id="MobiDB-lite"/>
    </source>
</evidence>
<feature type="region of interest" description="Disordered" evidence="1">
    <location>
        <begin position="424"/>
        <end position="446"/>
    </location>
</feature>
<dbReference type="Gene3D" id="3.80.10.10">
    <property type="entry name" value="Ribonuclease Inhibitor"/>
    <property type="match status" value="1"/>
</dbReference>
<feature type="domain" description="F-box" evidence="2">
    <location>
        <begin position="7"/>
        <end position="52"/>
    </location>
</feature>
<evidence type="ECO:0000259" key="2">
    <source>
        <dbReference type="PROSITE" id="PS50181"/>
    </source>
</evidence>
<proteinExistence type="predicted"/>
<comment type="caution">
    <text evidence="3">The sequence shown here is derived from an EMBL/GenBank/DDBJ whole genome shotgun (WGS) entry which is preliminary data.</text>
</comment>
<dbReference type="SUPFAM" id="SSF52047">
    <property type="entry name" value="RNI-like"/>
    <property type="match status" value="1"/>
</dbReference>
<evidence type="ECO:0000313" key="3">
    <source>
        <dbReference type="EMBL" id="CAF9931454.1"/>
    </source>
</evidence>
<reference evidence="3" key="1">
    <citation type="submission" date="2021-03" db="EMBL/GenBank/DDBJ databases">
        <authorList>
            <person name="Tagirdzhanova G."/>
        </authorList>
    </citation>
    <scope>NUCLEOTIDE SEQUENCE</scope>
</reference>
<dbReference type="OrthoDB" id="5422579at2759"/>
<name>A0A8H3FYC7_9LECA</name>
<accession>A0A8H3FYC7</accession>
<dbReference type="PROSITE" id="PS50181">
    <property type="entry name" value="FBOX"/>
    <property type="match status" value="1"/>
</dbReference>
<protein>
    <recommendedName>
        <fullName evidence="2">F-box domain-containing protein</fullName>
    </recommendedName>
</protein>
<keyword evidence="4" id="KW-1185">Reference proteome</keyword>
<dbReference type="InterPro" id="IPR032675">
    <property type="entry name" value="LRR_dom_sf"/>
</dbReference>
<gene>
    <name evidence="3" type="ORF">HETSPECPRED_007875</name>
</gene>
<dbReference type="InterPro" id="IPR036047">
    <property type="entry name" value="F-box-like_dom_sf"/>
</dbReference>
<dbReference type="Proteomes" id="UP000664521">
    <property type="component" value="Unassembled WGS sequence"/>
</dbReference>
<sequence length="446" mass="51883">MAKLQSVSLLRSLPAELVSGVLKELDREDVFNVRTTCKEMSYFANPFAFKELHVWLEESSLQSLLNIASDPILCKNVRKLVIGMDYFYDITWEEFKQYIFPPFTHNPAPTQPPNLTERTQRRATWSVYREYYLKQRALENSGRDLAMMTQALKAFSSLVTVKLVDYQPCVDGFKSPQLLKTEKLLRKDMLTVPNPRIRVPRGGQQMRVLLQALAASDRKIEKLVLDLNSANISRTGFYGPLPEAFHSITIQALAGLKTLVLNLRDISPYLLKRLKLRSEESSLTSILQAATRVERLWVQFPDDFTQSWSNYIHVHRVCQLKELHISAALFHEEDFALFLRSSCQKLQKLTLWDTSVVGESWDLIFETIRNLPNLQKIELYLLWNQPDTVFKYMDAQPLYDYLLRKRNDSPWYSMCEASLEKYRREHPDSDYSEDEEADQAMMQGQA</sequence>
<evidence type="ECO:0000313" key="4">
    <source>
        <dbReference type="Proteomes" id="UP000664521"/>
    </source>
</evidence>
<dbReference type="AlphaFoldDB" id="A0A8H3FYC7"/>
<organism evidence="3 4">
    <name type="scientific">Heterodermia speciosa</name>
    <dbReference type="NCBI Taxonomy" id="116794"/>
    <lineage>
        <taxon>Eukaryota</taxon>
        <taxon>Fungi</taxon>
        <taxon>Dikarya</taxon>
        <taxon>Ascomycota</taxon>
        <taxon>Pezizomycotina</taxon>
        <taxon>Lecanoromycetes</taxon>
        <taxon>OSLEUM clade</taxon>
        <taxon>Lecanoromycetidae</taxon>
        <taxon>Caliciales</taxon>
        <taxon>Physciaceae</taxon>
        <taxon>Heterodermia</taxon>
    </lineage>
</organism>
<dbReference type="SUPFAM" id="SSF81383">
    <property type="entry name" value="F-box domain"/>
    <property type="match status" value="1"/>
</dbReference>
<dbReference type="EMBL" id="CAJPDS010000059">
    <property type="protein sequence ID" value="CAF9931454.1"/>
    <property type="molecule type" value="Genomic_DNA"/>
</dbReference>
<dbReference type="InterPro" id="IPR001810">
    <property type="entry name" value="F-box_dom"/>
</dbReference>